<dbReference type="RefSeq" id="WP_312645577.1">
    <property type="nucleotide sequence ID" value="NZ_CP116967.1"/>
</dbReference>
<reference evidence="3 4" key="1">
    <citation type="submission" date="2023-01" db="EMBL/GenBank/DDBJ databases">
        <title>Cultivation and genomic characterization of new, ubiquitous marine nitrite-oxidizing bacteria from the Nitrospirales.</title>
        <authorList>
            <person name="Mueller A.J."/>
            <person name="Daebeler A."/>
            <person name="Herbold C.W."/>
            <person name="Kirkegaard R.H."/>
            <person name="Daims H."/>
        </authorList>
    </citation>
    <scope>NUCLEOTIDE SEQUENCE [LARGE SCALE GENOMIC DNA]</scope>
    <source>
        <strain evidence="3 4">VA</strain>
    </source>
</reference>
<evidence type="ECO:0000256" key="1">
    <source>
        <dbReference type="SAM" id="MobiDB-lite"/>
    </source>
</evidence>
<gene>
    <name evidence="3" type="ORF">PP769_04230</name>
</gene>
<organism evidence="3 4">
    <name type="scientific">Candidatus Nitrospira allomarina</name>
    <dbReference type="NCBI Taxonomy" id="3020900"/>
    <lineage>
        <taxon>Bacteria</taxon>
        <taxon>Pseudomonadati</taxon>
        <taxon>Nitrospirota</taxon>
        <taxon>Nitrospiria</taxon>
        <taxon>Nitrospirales</taxon>
        <taxon>Nitrospiraceae</taxon>
        <taxon>Nitrospira</taxon>
    </lineage>
</organism>
<feature type="compositionally biased region" description="Basic and acidic residues" evidence="1">
    <location>
        <begin position="70"/>
        <end position="83"/>
    </location>
</feature>
<name>A0AA96GHI7_9BACT</name>
<dbReference type="AlphaFoldDB" id="A0AA96GHI7"/>
<accession>A0AA96GHI7</accession>
<keyword evidence="2" id="KW-0732">Signal</keyword>
<dbReference type="KEGG" id="nall:PP769_04230"/>
<feature type="signal peptide" evidence="2">
    <location>
        <begin position="1"/>
        <end position="23"/>
    </location>
</feature>
<dbReference type="Proteomes" id="UP001302719">
    <property type="component" value="Chromosome"/>
</dbReference>
<evidence type="ECO:0000313" key="3">
    <source>
        <dbReference type="EMBL" id="WNM58983.1"/>
    </source>
</evidence>
<sequence>MNRKLCAIYVIGSVFLGSTLALGNPDMLPNHPGYPMGDAKSPVTGQSVANDPGQTQPSRDESLQQAAGFHDAHAMNPGKEERPNIVSPGALKSMDTKSNSTK</sequence>
<evidence type="ECO:0000256" key="2">
    <source>
        <dbReference type="SAM" id="SignalP"/>
    </source>
</evidence>
<feature type="chain" id="PRO_5041660280" evidence="2">
    <location>
        <begin position="24"/>
        <end position="102"/>
    </location>
</feature>
<dbReference type="EMBL" id="CP116967">
    <property type="protein sequence ID" value="WNM58983.1"/>
    <property type="molecule type" value="Genomic_DNA"/>
</dbReference>
<protein>
    <submittedName>
        <fullName evidence="3">Uncharacterized protein</fullName>
    </submittedName>
</protein>
<feature type="compositionally biased region" description="Polar residues" evidence="1">
    <location>
        <begin position="43"/>
        <end position="57"/>
    </location>
</feature>
<evidence type="ECO:0000313" key="4">
    <source>
        <dbReference type="Proteomes" id="UP001302719"/>
    </source>
</evidence>
<keyword evidence="4" id="KW-1185">Reference proteome</keyword>
<proteinExistence type="predicted"/>
<feature type="region of interest" description="Disordered" evidence="1">
    <location>
        <begin position="23"/>
        <end position="102"/>
    </location>
</feature>